<organism evidence="6 7">
    <name type="scientific">Meloidogyne hapla</name>
    <name type="common">Root-knot nematode worm</name>
    <dbReference type="NCBI Taxonomy" id="6305"/>
    <lineage>
        <taxon>Eukaryota</taxon>
        <taxon>Metazoa</taxon>
        <taxon>Ecdysozoa</taxon>
        <taxon>Nematoda</taxon>
        <taxon>Chromadorea</taxon>
        <taxon>Rhabditida</taxon>
        <taxon>Tylenchina</taxon>
        <taxon>Tylenchomorpha</taxon>
        <taxon>Tylenchoidea</taxon>
        <taxon>Meloidogynidae</taxon>
        <taxon>Meloidogyninae</taxon>
        <taxon>Meloidogyne</taxon>
    </lineage>
</organism>
<evidence type="ECO:0000256" key="5">
    <source>
        <dbReference type="SAM" id="Phobius"/>
    </source>
</evidence>
<dbReference type="WBParaSite" id="MhA1_Contig374.frz3.gene5">
    <property type="protein sequence ID" value="MhA1_Contig374.frz3.gene5"/>
    <property type="gene ID" value="MhA1_Contig374.frz3.gene5"/>
</dbReference>
<keyword evidence="4 5" id="KW-0472">Membrane</keyword>
<keyword evidence="2 5" id="KW-0812">Transmembrane</keyword>
<dbReference type="GO" id="GO:0016020">
    <property type="term" value="C:membrane"/>
    <property type="evidence" value="ECO:0007669"/>
    <property type="project" value="UniProtKB-SubCell"/>
</dbReference>
<proteinExistence type="predicted"/>
<evidence type="ECO:0000256" key="4">
    <source>
        <dbReference type="ARBA" id="ARBA00023136"/>
    </source>
</evidence>
<dbReference type="AlphaFoldDB" id="A0A1I8BQG5"/>
<dbReference type="Proteomes" id="UP000095281">
    <property type="component" value="Unplaced"/>
</dbReference>
<keyword evidence="6" id="KW-1185">Reference proteome</keyword>
<evidence type="ECO:0000256" key="3">
    <source>
        <dbReference type="ARBA" id="ARBA00022989"/>
    </source>
</evidence>
<evidence type="ECO:0000256" key="2">
    <source>
        <dbReference type="ARBA" id="ARBA00022692"/>
    </source>
</evidence>
<evidence type="ECO:0000256" key="1">
    <source>
        <dbReference type="ARBA" id="ARBA00004141"/>
    </source>
</evidence>
<sequence length="131" mass="15336">MNQTLCIDAEISVLDTSYNIIRGFHLLFGTIVLILIVRIIWSYRTKSLQLHTNLIFVYFTYKNSCDCLIEVWVVYLIRIPFYLYVAGSPLFHFAIMLERVFATIFVRIYENRGKMIGIIITTIVVNLLGKY</sequence>
<name>A0A1I8BQG5_MELHA</name>
<evidence type="ECO:0000313" key="7">
    <source>
        <dbReference type="WBParaSite" id="MhA1_Contig374.frz3.gene5"/>
    </source>
</evidence>
<protein>
    <submittedName>
        <fullName evidence="7">7TM_GPCR_Srx domain-containing protein</fullName>
    </submittedName>
</protein>
<keyword evidence="3 5" id="KW-1133">Transmembrane helix</keyword>
<accession>A0A1I8BQG5</accession>
<reference evidence="7" key="1">
    <citation type="submission" date="2016-11" db="UniProtKB">
        <authorList>
            <consortium name="WormBaseParasite"/>
        </authorList>
    </citation>
    <scope>IDENTIFICATION</scope>
</reference>
<feature type="transmembrane region" description="Helical" evidence="5">
    <location>
        <begin position="81"/>
        <end position="101"/>
    </location>
</feature>
<feature type="transmembrane region" description="Helical" evidence="5">
    <location>
        <begin position="20"/>
        <end position="41"/>
    </location>
</feature>
<dbReference type="Pfam" id="PF10292">
    <property type="entry name" value="7TM_GPCR_Srab"/>
    <property type="match status" value="1"/>
</dbReference>
<dbReference type="InterPro" id="IPR019408">
    <property type="entry name" value="7TM_GPCR_serpentine_rcpt_Srab"/>
</dbReference>
<comment type="subcellular location">
    <subcellularLocation>
        <location evidence="1">Membrane</location>
        <topology evidence="1">Multi-pass membrane protein</topology>
    </subcellularLocation>
</comment>
<evidence type="ECO:0000313" key="6">
    <source>
        <dbReference type="Proteomes" id="UP000095281"/>
    </source>
</evidence>
<feature type="transmembrane region" description="Helical" evidence="5">
    <location>
        <begin position="53"/>
        <end position="75"/>
    </location>
</feature>